<proteinExistence type="predicted"/>
<comment type="caution">
    <text evidence="1">The sequence shown here is derived from an EMBL/GenBank/DDBJ whole genome shotgun (WGS) entry which is preliminary data.</text>
</comment>
<keyword evidence="2" id="KW-1185">Reference proteome</keyword>
<evidence type="ECO:0000313" key="2">
    <source>
        <dbReference type="Proteomes" id="UP001165064"/>
    </source>
</evidence>
<gene>
    <name evidence="1" type="ORF">Amon02_000687000</name>
</gene>
<reference evidence="1" key="1">
    <citation type="submission" date="2023-04" db="EMBL/GenBank/DDBJ databases">
        <title>Ambrosiozyma monospora NBRC 10751.</title>
        <authorList>
            <person name="Ichikawa N."/>
            <person name="Sato H."/>
            <person name="Tonouchi N."/>
        </authorList>
    </citation>
    <scope>NUCLEOTIDE SEQUENCE</scope>
    <source>
        <strain evidence="1">NBRC 10751</strain>
    </source>
</reference>
<accession>A0ACB5TA27</accession>
<dbReference type="EMBL" id="BSXS01005524">
    <property type="protein sequence ID" value="GME84477.1"/>
    <property type="molecule type" value="Genomic_DNA"/>
</dbReference>
<dbReference type="Proteomes" id="UP001165064">
    <property type="component" value="Unassembled WGS sequence"/>
</dbReference>
<name>A0ACB5TA27_AMBMO</name>
<organism evidence="1 2">
    <name type="scientific">Ambrosiozyma monospora</name>
    <name type="common">Yeast</name>
    <name type="synonym">Endomycopsis monosporus</name>
    <dbReference type="NCBI Taxonomy" id="43982"/>
    <lineage>
        <taxon>Eukaryota</taxon>
        <taxon>Fungi</taxon>
        <taxon>Dikarya</taxon>
        <taxon>Ascomycota</taxon>
        <taxon>Saccharomycotina</taxon>
        <taxon>Pichiomycetes</taxon>
        <taxon>Pichiales</taxon>
        <taxon>Pichiaceae</taxon>
        <taxon>Ambrosiozyma</taxon>
    </lineage>
</organism>
<protein>
    <submittedName>
        <fullName evidence="1">Unnamed protein product</fullName>
    </submittedName>
</protein>
<sequence length="255" mass="28157">MLAPTVTEIELYSTEVLGMMIVPRKLQSLTLSSSFPHLDCTQRAEQSPGLNLIFLKCDHDDASKSNIAKVIMFAAQVVHQIRFEFEYSHPESVSLVPATLKDDKDDGRECISCEFTEDLKTLRSANRFCKLCYFELESGNHPFRKILGDVSLMVLESMVFMDDFDIVDPQPGSKSGSDGPGPVMPIEDAPNGAEPGAVETSEDKKHLPESRSYPESFETLLKATNTSAKYVGLGCKIDTVESSRPIPALYKKAAL</sequence>
<evidence type="ECO:0000313" key="1">
    <source>
        <dbReference type="EMBL" id="GME84477.1"/>
    </source>
</evidence>